<evidence type="ECO:0000313" key="6">
    <source>
        <dbReference type="EMBL" id="OGL85869.1"/>
    </source>
</evidence>
<evidence type="ECO:0000256" key="1">
    <source>
        <dbReference type="ARBA" id="ARBA00004370"/>
    </source>
</evidence>
<comment type="caution">
    <text evidence="6">The sequence shown here is derived from an EMBL/GenBank/DDBJ whole genome shotgun (WGS) entry which is preliminary data.</text>
</comment>
<evidence type="ECO:0000256" key="2">
    <source>
        <dbReference type="ARBA" id="ARBA00023136"/>
    </source>
</evidence>
<keyword evidence="3" id="KW-1133">Transmembrane helix</keyword>
<protein>
    <recommendedName>
        <fullName evidence="8">Penicillin-binding protein transpeptidase domain-containing protein</fullName>
    </recommendedName>
</protein>
<evidence type="ECO:0000313" key="7">
    <source>
        <dbReference type="Proteomes" id="UP000178723"/>
    </source>
</evidence>
<dbReference type="InterPro" id="IPR012338">
    <property type="entry name" value="Beta-lactam/transpept-like"/>
</dbReference>
<dbReference type="AlphaFoldDB" id="A0A1F7V5R0"/>
<dbReference type="Pfam" id="PF00905">
    <property type="entry name" value="Transpeptidase"/>
    <property type="match status" value="1"/>
</dbReference>
<gene>
    <name evidence="6" type="ORF">A3I40_00615</name>
</gene>
<dbReference type="PANTHER" id="PTHR30627:SF1">
    <property type="entry name" value="PEPTIDOGLYCAN D,D-TRANSPEPTIDASE FTSI"/>
    <property type="match status" value="1"/>
</dbReference>
<dbReference type="STRING" id="1802407.A3I40_00615"/>
<dbReference type="InterPro" id="IPR005311">
    <property type="entry name" value="PBP_dimer"/>
</dbReference>
<dbReference type="Gene3D" id="3.90.1310.10">
    <property type="entry name" value="Penicillin-binding protein 2a (Domain 2)"/>
    <property type="match status" value="1"/>
</dbReference>
<dbReference type="InterPro" id="IPR050515">
    <property type="entry name" value="Beta-lactam/transpept"/>
</dbReference>
<dbReference type="InterPro" id="IPR001460">
    <property type="entry name" value="PCN-bd_Tpept"/>
</dbReference>
<evidence type="ECO:0000259" key="4">
    <source>
        <dbReference type="Pfam" id="PF00905"/>
    </source>
</evidence>
<keyword evidence="2 3" id="KW-0472">Membrane</keyword>
<dbReference type="Gene3D" id="3.40.710.10">
    <property type="entry name" value="DD-peptidase/beta-lactamase superfamily"/>
    <property type="match status" value="1"/>
</dbReference>
<evidence type="ECO:0008006" key="8">
    <source>
        <dbReference type="Google" id="ProtNLM"/>
    </source>
</evidence>
<name>A0A1F7V5R0_9BACT</name>
<dbReference type="GO" id="GO:0005886">
    <property type="term" value="C:plasma membrane"/>
    <property type="evidence" value="ECO:0007669"/>
    <property type="project" value="TreeGrafter"/>
</dbReference>
<sequence length="596" mass="64715">MALLFAESRSRPARRPNSNPNLQPWRWTLLVIIGAVAVVIVLLRLWQLQVVNHDVYLALASGQQEIYRQLFPKRGAIYATEKSADGTVRQIPLAINRRAYIVYANTREVSEPMKTAEALAGILDMPAEALAEILSKPDDPYEPLKRRVSEDAAAGIKDLNLAGIGLQEMAERFYPNNEISSHILGFVSYQDNSLVGQYGVEGSFDKILAGTAGAIRSEQDAKGVWIPMADRQFIPAVDGADLVLTIDWPIQFNACRALDEWVSRHGADGGSVVVINPQSGAILAMCGNPDFNPNIYNEAEKIAVFNNPATFLEYEPGSIMKTMTMSAAIDQQKVKPETTYNDTGEVKIGSYTIRNSDSKAYGLQTMVSVLQKSLNTGAIFAMRQLGAAAFQKYIDDFGFGELTGIELDGEAMGDISRLSEKNEIYAATASFGQGLTVTPLQMVAAYAALANGGKLMKPYLVQKITHANGQSEIHEPVAVRQVVSERTAAVVGGILVSVVEEGHGKRAGVPGYHLAGKTGTAQIPRKDGPGYEPGATIGSFIGYGPVENPRFAMIVRIDRPRDVQFAESSAAPLFGKIAKFILQYYEIPPREVTTAP</sequence>
<proteinExistence type="predicted"/>
<feature type="domain" description="Penicillin-binding protein transpeptidase" evidence="4">
    <location>
        <begin position="270"/>
        <end position="578"/>
    </location>
</feature>
<dbReference type="PANTHER" id="PTHR30627">
    <property type="entry name" value="PEPTIDOGLYCAN D,D-TRANSPEPTIDASE"/>
    <property type="match status" value="1"/>
</dbReference>
<feature type="transmembrane region" description="Helical" evidence="3">
    <location>
        <begin position="25"/>
        <end position="46"/>
    </location>
</feature>
<keyword evidence="3" id="KW-0812">Transmembrane</keyword>
<evidence type="ECO:0000259" key="5">
    <source>
        <dbReference type="Pfam" id="PF03717"/>
    </source>
</evidence>
<dbReference type="EMBL" id="MGEP01000057">
    <property type="protein sequence ID" value="OGL85869.1"/>
    <property type="molecule type" value="Genomic_DNA"/>
</dbReference>
<dbReference type="Gene3D" id="3.30.450.330">
    <property type="match status" value="1"/>
</dbReference>
<feature type="domain" description="Penicillin-binding protein dimerisation" evidence="5">
    <location>
        <begin position="72"/>
        <end position="224"/>
    </location>
</feature>
<dbReference type="GO" id="GO:0071555">
    <property type="term" value="P:cell wall organization"/>
    <property type="evidence" value="ECO:0007669"/>
    <property type="project" value="TreeGrafter"/>
</dbReference>
<dbReference type="GO" id="GO:0008658">
    <property type="term" value="F:penicillin binding"/>
    <property type="evidence" value="ECO:0007669"/>
    <property type="project" value="InterPro"/>
</dbReference>
<evidence type="ECO:0000256" key="3">
    <source>
        <dbReference type="SAM" id="Phobius"/>
    </source>
</evidence>
<accession>A0A1F7V5R0</accession>
<dbReference type="InterPro" id="IPR036138">
    <property type="entry name" value="PBP_dimer_sf"/>
</dbReference>
<reference evidence="6 7" key="1">
    <citation type="journal article" date="2016" name="Nat. Commun.">
        <title>Thousands of microbial genomes shed light on interconnected biogeochemical processes in an aquifer system.</title>
        <authorList>
            <person name="Anantharaman K."/>
            <person name="Brown C.T."/>
            <person name="Hug L.A."/>
            <person name="Sharon I."/>
            <person name="Castelle C.J."/>
            <person name="Probst A.J."/>
            <person name="Thomas B.C."/>
            <person name="Singh A."/>
            <person name="Wilkins M.J."/>
            <person name="Karaoz U."/>
            <person name="Brodie E.L."/>
            <person name="Williams K.H."/>
            <person name="Hubbard S.S."/>
            <person name="Banfield J.F."/>
        </authorList>
    </citation>
    <scope>NUCLEOTIDE SEQUENCE [LARGE SCALE GENOMIC DNA]</scope>
</reference>
<comment type="subcellular location">
    <subcellularLocation>
        <location evidence="1">Membrane</location>
    </subcellularLocation>
</comment>
<dbReference type="SUPFAM" id="SSF56519">
    <property type="entry name" value="Penicillin binding protein dimerisation domain"/>
    <property type="match status" value="1"/>
</dbReference>
<dbReference type="Proteomes" id="UP000178723">
    <property type="component" value="Unassembled WGS sequence"/>
</dbReference>
<dbReference type="SUPFAM" id="SSF56601">
    <property type="entry name" value="beta-lactamase/transpeptidase-like"/>
    <property type="match status" value="1"/>
</dbReference>
<organism evidence="6 7">
    <name type="scientific">Candidatus Uhrbacteria bacterium RIFCSPLOWO2_02_FULL_48_12</name>
    <dbReference type="NCBI Taxonomy" id="1802407"/>
    <lineage>
        <taxon>Bacteria</taxon>
        <taxon>Candidatus Uhriibacteriota</taxon>
    </lineage>
</organism>
<dbReference type="Pfam" id="PF03717">
    <property type="entry name" value="PBP_dimer"/>
    <property type="match status" value="1"/>
</dbReference>